<feature type="transmembrane region" description="Helical" evidence="1">
    <location>
        <begin position="490"/>
        <end position="510"/>
    </location>
</feature>
<dbReference type="EMBL" id="SDJR01000003">
    <property type="protein sequence ID" value="RXR26736.1"/>
    <property type="molecule type" value="Genomic_DNA"/>
</dbReference>
<organism evidence="3 4">
    <name type="scientific">Oerskovia turbata</name>
    <dbReference type="NCBI Taxonomy" id="1713"/>
    <lineage>
        <taxon>Bacteria</taxon>
        <taxon>Bacillati</taxon>
        <taxon>Actinomycetota</taxon>
        <taxon>Actinomycetes</taxon>
        <taxon>Micrococcales</taxon>
        <taxon>Cellulomonadaceae</taxon>
        <taxon>Oerskovia</taxon>
    </lineage>
</organism>
<dbReference type="InterPro" id="IPR046671">
    <property type="entry name" value="DUF6541"/>
</dbReference>
<accession>A0A4Q1KY64</accession>
<feature type="transmembrane region" description="Helical" evidence="1">
    <location>
        <begin position="421"/>
        <end position="438"/>
    </location>
</feature>
<gene>
    <name evidence="2" type="ORF">EQW73_04365</name>
    <name evidence="3" type="ORF">EQW78_07860</name>
</gene>
<keyword evidence="5" id="KW-1185">Reference proteome</keyword>
<dbReference type="RefSeq" id="WP_157283408.1">
    <property type="nucleotide sequence ID" value="NZ_JOFV01000002.1"/>
</dbReference>
<evidence type="ECO:0000313" key="2">
    <source>
        <dbReference type="EMBL" id="RXR26736.1"/>
    </source>
</evidence>
<feature type="transmembrane region" description="Helical" evidence="1">
    <location>
        <begin position="215"/>
        <end position="237"/>
    </location>
</feature>
<feature type="transmembrane region" description="Helical" evidence="1">
    <location>
        <begin position="458"/>
        <end position="478"/>
    </location>
</feature>
<reference evidence="4 5" key="1">
    <citation type="submission" date="2019-01" db="EMBL/GenBank/DDBJ databases">
        <title>Oerskovia turbata Genome sequencing and assembly.</title>
        <authorList>
            <person name="Dou T."/>
        </authorList>
    </citation>
    <scope>NUCLEOTIDE SEQUENCE [LARGE SCALE GENOMIC DNA]</scope>
    <source>
        <strain evidence="3 4">JCM12123</strain>
        <strain evidence="2 5">JCM3160</strain>
    </source>
</reference>
<evidence type="ECO:0000256" key="1">
    <source>
        <dbReference type="SAM" id="Phobius"/>
    </source>
</evidence>
<feature type="transmembrane region" description="Helical" evidence="1">
    <location>
        <begin position="269"/>
        <end position="287"/>
    </location>
</feature>
<protein>
    <submittedName>
        <fullName evidence="3">Uncharacterized protein</fullName>
    </submittedName>
</protein>
<dbReference type="AlphaFoldDB" id="A0A4Q1KY64"/>
<keyword evidence="1" id="KW-0812">Transmembrane</keyword>
<keyword evidence="1" id="KW-0472">Membrane</keyword>
<sequence length="697" mass="74283">MNVVELIPGLALILGLWWGPGILVGAAFGFGWRQLVAVAPLISLGVLTTFGVWSGIAGLPWSLTTVAVAVVVLAALVLGARLLVARRLRARSGGGGAAGETTTQGLDEAAGAPTLVGRRLAIVATGILLGAAVGAVIWWRATDGLMLLNQDWDIPWHANMIRLLAETQEWTTSVAGNFAYYDTVIEDAPIRNYPIAFHAVAALAWPGSGLAVTEFLSLFQMMIVAVQLPVSAAALTWHLTRRSGATALAALAATMLSSFPYDLLFRGPLIPLVVGLALLGPFLVAAARSGHHFAWRWRLVAGIGAVGLFGAHASIAVVAVVVLLVWFALAVPATSRAFARRGLGLVTTGLIAAVLAGPLVLEMMRESGRVSEITWPAYETVPQAFGEVLFLSHGNGMAQWSWAVLLVVGCFAMLRCARVRWYLVAYLVAVAAAAMTAGSDGELITSLTAFVYNDSWRLVGFATLLAVPVIGMGGQRVADAVVQLWRGTRFRQVGIVTSAVLAALVLGAVVRADVARDVWTLQRGYREGSTVTAAERQMMESLTAIVPPEGQVLNDACDGSVWMFALADRMPMIRHFEIVPTDRQLLLLNDFNQLDTDTQVQQAAAELGITHVYVSDGRVRGYLPRPAGLEGLDQVEALEMVAENEIARTYEVRWDRIPGGEAMFAEAAASHDSHPGVPGIWQSSDPAPLEDQNAVCI</sequence>
<evidence type="ECO:0000313" key="3">
    <source>
        <dbReference type="EMBL" id="RXR34469.1"/>
    </source>
</evidence>
<feature type="transmembrane region" description="Helical" evidence="1">
    <location>
        <begin position="62"/>
        <end position="84"/>
    </location>
</feature>
<feature type="transmembrane region" description="Helical" evidence="1">
    <location>
        <begin position="341"/>
        <end position="361"/>
    </location>
</feature>
<comment type="caution">
    <text evidence="3">The sequence shown here is derived from an EMBL/GenBank/DDBJ whole genome shotgun (WGS) entry which is preliminary data.</text>
</comment>
<evidence type="ECO:0000313" key="4">
    <source>
        <dbReference type="Proteomes" id="UP000289805"/>
    </source>
</evidence>
<dbReference type="Proteomes" id="UP000289805">
    <property type="component" value="Unassembled WGS sequence"/>
</dbReference>
<feature type="transmembrane region" description="Helical" evidence="1">
    <location>
        <begin position="397"/>
        <end position="414"/>
    </location>
</feature>
<dbReference type="Pfam" id="PF20176">
    <property type="entry name" value="DUF6541"/>
    <property type="match status" value="1"/>
</dbReference>
<evidence type="ECO:0000313" key="5">
    <source>
        <dbReference type="Proteomes" id="UP000290517"/>
    </source>
</evidence>
<dbReference type="Proteomes" id="UP000290517">
    <property type="component" value="Unassembled WGS sequence"/>
</dbReference>
<keyword evidence="1" id="KW-1133">Transmembrane helix</keyword>
<name>A0A4Q1KY64_9CELL</name>
<feature type="transmembrane region" description="Helical" evidence="1">
    <location>
        <begin position="6"/>
        <end position="28"/>
    </location>
</feature>
<proteinExistence type="predicted"/>
<dbReference type="EMBL" id="SDJQ01000010">
    <property type="protein sequence ID" value="RXR34469.1"/>
    <property type="molecule type" value="Genomic_DNA"/>
</dbReference>
<dbReference type="STRING" id="1713.GCA_000718325_00494"/>
<feature type="transmembrane region" description="Helical" evidence="1">
    <location>
        <begin position="120"/>
        <end position="139"/>
    </location>
</feature>
<feature type="transmembrane region" description="Helical" evidence="1">
    <location>
        <begin position="299"/>
        <end position="329"/>
    </location>
</feature>
<feature type="transmembrane region" description="Helical" evidence="1">
    <location>
        <begin position="35"/>
        <end position="56"/>
    </location>
</feature>